<dbReference type="Proteomes" id="UP000298179">
    <property type="component" value="Unassembled WGS sequence"/>
</dbReference>
<sequence>MSVTELRPRTPAETALVQLAEAAGTDEDARRAAIEALRREGLPHRRIEAWHYTDLRGLMGRRLGQGQAVEAIAEKAAGPAETVLAPLVAGSTVVDLDAPDHAVAPAGVTIAATNDLSDWHESPNHLDRPVDTVRLVNAAFGARAAKIAIADKAEIGSPIELRSGIGTQSHASVEVSVGDQASAVVVERVEGGGSPAPSSLVSHLAIGDDAEVLWIIDQSKDSDAAHLGQLNVTVGANATFKLFLLNAGGALVRQEVHAVTKGEGSQIIMRGVNLLEKDQHVDVTTTLRHTHPNTTATETFRNVVTGGHGVFQGMIKVAREAQKTDAKMACNTLLLSEDGDFSAKPELEIFADDVQCGHGATAGEINRDHLFYLMSRGIPAAQAKALLVKAFVDEMVEELEVEEAIAEALTGKIEAWLEKSH</sequence>
<dbReference type="NCBIfam" id="TIGR01981">
    <property type="entry name" value="sufD"/>
    <property type="match status" value="1"/>
</dbReference>
<reference evidence="2 3" key="1">
    <citation type="submission" date="2019-03" db="EMBL/GenBank/DDBJ databases">
        <title>Jiella endophytica sp. nov., a novel endophytic bacterium isolated from root of Ficus microcarpa Linn. f.</title>
        <authorList>
            <person name="Tuo L."/>
        </authorList>
    </citation>
    <scope>NUCLEOTIDE SEQUENCE [LARGE SCALE GENOMIC DNA]</scope>
    <source>
        <strain evidence="2 3">CBS5Q-3</strain>
    </source>
</reference>
<feature type="domain" description="SUF system FeS cluster assembly SufBD core" evidence="1">
    <location>
        <begin position="167"/>
        <end position="391"/>
    </location>
</feature>
<dbReference type="OrthoDB" id="9768262at2"/>
<dbReference type="InterPro" id="IPR011542">
    <property type="entry name" value="SUF_FeS_clus_asmbl_SufD"/>
</dbReference>
<dbReference type="PANTHER" id="PTHR43575">
    <property type="entry name" value="PROTEIN ABCI7, CHLOROPLASTIC"/>
    <property type="match status" value="1"/>
</dbReference>
<dbReference type="GO" id="GO:0016226">
    <property type="term" value="P:iron-sulfur cluster assembly"/>
    <property type="evidence" value="ECO:0007669"/>
    <property type="project" value="InterPro"/>
</dbReference>
<dbReference type="AlphaFoldDB" id="A0A4Y8RTI0"/>
<dbReference type="InterPro" id="IPR037284">
    <property type="entry name" value="SUF_FeS_clus_asmbl_SufBD_sf"/>
</dbReference>
<name>A0A4Y8RTI0_9HYPH</name>
<proteinExistence type="predicted"/>
<dbReference type="PANTHER" id="PTHR43575:SF1">
    <property type="entry name" value="PROTEIN ABCI7, CHLOROPLASTIC"/>
    <property type="match status" value="1"/>
</dbReference>
<accession>A0A4Y8RTI0</accession>
<dbReference type="RefSeq" id="WP_134760387.1">
    <property type="nucleotide sequence ID" value="NZ_SOZD01000001.1"/>
</dbReference>
<dbReference type="SUPFAM" id="SSF101960">
    <property type="entry name" value="Stabilizer of iron transporter SufD"/>
    <property type="match status" value="1"/>
</dbReference>
<organism evidence="2 3">
    <name type="scientific">Jiella endophytica</name>
    <dbReference type="NCBI Taxonomy" id="2558362"/>
    <lineage>
        <taxon>Bacteria</taxon>
        <taxon>Pseudomonadati</taxon>
        <taxon>Pseudomonadota</taxon>
        <taxon>Alphaproteobacteria</taxon>
        <taxon>Hyphomicrobiales</taxon>
        <taxon>Aurantimonadaceae</taxon>
        <taxon>Jiella</taxon>
    </lineage>
</organism>
<protein>
    <submittedName>
        <fullName evidence="2">Fe-S cluster assembly protein SufD</fullName>
    </submittedName>
</protein>
<evidence type="ECO:0000313" key="2">
    <source>
        <dbReference type="EMBL" id="TFF27609.1"/>
    </source>
</evidence>
<comment type="caution">
    <text evidence="2">The sequence shown here is derived from an EMBL/GenBank/DDBJ whole genome shotgun (WGS) entry which is preliminary data.</text>
</comment>
<dbReference type="Pfam" id="PF01458">
    <property type="entry name" value="SUFBD_core"/>
    <property type="match status" value="1"/>
</dbReference>
<dbReference type="EMBL" id="SOZD01000001">
    <property type="protein sequence ID" value="TFF27609.1"/>
    <property type="molecule type" value="Genomic_DNA"/>
</dbReference>
<dbReference type="InterPro" id="IPR055346">
    <property type="entry name" value="Fe-S_cluster_assembly_SufBD"/>
</dbReference>
<evidence type="ECO:0000259" key="1">
    <source>
        <dbReference type="Pfam" id="PF01458"/>
    </source>
</evidence>
<keyword evidence="3" id="KW-1185">Reference proteome</keyword>
<evidence type="ECO:0000313" key="3">
    <source>
        <dbReference type="Proteomes" id="UP000298179"/>
    </source>
</evidence>
<dbReference type="InterPro" id="IPR000825">
    <property type="entry name" value="SUF_FeS_clus_asmbl_SufBD_core"/>
</dbReference>
<gene>
    <name evidence="2" type="primary">sufD</name>
    <name evidence="2" type="ORF">E3C22_03905</name>
</gene>